<reference evidence="1" key="1">
    <citation type="submission" date="2021-01" db="EMBL/GenBank/DDBJ databases">
        <title>Whole genome shotgun sequence of Acrocarpospora phusangensis NBRC 108782.</title>
        <authorList>
            <person name="Komaki H."/>
            <person name="Tamura T."/>
        </authorList>
    </citation>
    <scope>NUCLEOTIDE SEQUENCE</scope>
    <source>
        <strain evidence="1">NBRC 108782</strain>
    </source>
</reference>
<sequence>MEISIDALQLLPEQFETGLRPCEVTCGGGNTCTRTCGAGCPTTNTGGGCG</sequence>
<dbReference type="EMBL" id="BOOA01000013">
    <property type="protein sequence ID" value="GIH23828.1"/>
    <property type="molecule type" value="Genomic_DNA"/>
</dbReference>
<name>A0A919Q898_9ACTN</name>
<keyword evidence="2" id="KW-1185">Reference proteome</keyword>
<dbReference type="Proteomes" id="UP000640052">
    <property type="component" value="Unassembled WGS sequence"/>
</dbReference>
<evidence type="ECO:0008006" key="3">
    <source>
        <dbReference type="Google" id="ProtNLM"/>
    </source>
</evidence>
<evidence type="ECO:0000313" key="2">
    <source>
        <dbReference type="Proteomes" id="UP000640052"/>
    </source>
</evidence>
<accession>A0A919Q898</accession>
<gene>
    <name evidence="1" type="ORF">Aph01nite_21380</name>
</gene>
<evidence type="ECO:0000313" key="1">
    <source>
        <dbReference type="EMBL" id="GIH23828.1"/>
    </source>
</evidence>
<proteinExistence type="predicted"/>
<organism evidence="1 2">
    <name type="scientific">Acrocarpospora phusangensis</name>
    <dbReference type="NCBI Taxonomy" id="1070424"/>
    <lineage>
        <taxon>Bacteria</taxon>
        <taxon>Bacillati</taxon>
        <taxon>Actinomycetota</taxon>
        <taxon>Actinomycetes</taxon>
        <taxon>Streptosporangiales</taxon>
        <taxon>Streptosporangiaceae</taxon>
        <taxon>Acrocarpospora</taxon>
    </lineage>
</organism>
<protein>
    <recommendedName>
        <fullName evidence="3">Lantibiotic</fullName>
    </recommendedName>
</protein>
<comment type="caution">
    <text evidence="1">The sequence shown here is derived from an EMBL/GenBank/DDBJ whole genome shotgun (WGS) entry which is preliminary data.</text>
</comment>
<dbReference type="AlphaFoldDB" id="A0A919Q898"/>